<organism evidence="3 4">
    <name type="scientific">Pseudonocardia xishanensis</name>
    <dbReference type="NCBI Taxonomy" id="630995"/>
    <lineage>
        <taxon>Bacteria</taxon>
        <taxon>Bacillati</taxon>
        <taxon>Actinomycetota</taxon>
        <taxon>Actinomycetes</taxon>
        <taxon>Pseudonocardiales</taxon>
        <taxon>Pseudonocardiaceae</taxon>
        <taxon>Pseudonocardia</taxon>
    </lineage>
</organism>
<feature type="region of interest" description="Disordered" evidence="1">
    <location>
        <begin position="1"/>
        <end position="45"/>
    </location>
</feature>
<dbReference type="RefSeq" id="WP_345414583.1">
    <property type="nucleotide sequence ID" value="NZ_BAABGT010000025.1"/>
</dbReference>
<dbReference type="Proteomes" id="UP001501598">
    <property type="component" value="Unassembled WGS sequence"/>
</dbReference>
<feature type="transmembrane region" description="Helical" evidence="2">
    <location>
        <begin position="80"/>
        <end position="100"/>
    </location>
</feature>
<evidence type="ECO:0000313" key="4">
    <source>
        <dbReference type="Proteomes" id="UP001501598"/>
    </source>
</evidence>
<reference evidence="4" key="1">
    <citation type="journal article" date="2019" name="Int. J. Syst. Evol. Microbiol.">
        <title>The Global Catalogue of Microorganisms (GCM) 10K type strain sequencing project: providing services to taxonomists for standard genome sequencing and annotation.</title>
        <authorList>
            <consortium name="The Broad Institute Genomics Platform"/>
            <consortium name="The Broad Institute Genome Sequencing Center for Infectious Disease"/>
            <person name="Wu L."/>
            <person name="Ma J."/>
        </authorList>
    </citation>
    <scope>NUCLEOTIDE SEQUENCE [LARGE SCALE GENOMIC DNA]</scope>
    <source>
        <strain evidence="4">JCM 17906</strain>
    </source>
</reference>
<dbReference type="InterPro" id="IPR045655">
    <property type="entry name" value="DUF6394"/>
</dbReference>
<sequence length="177" mass="18243">MEGEPADPTVGPEGEPADPTVGPEGEPADPTVGPEGEPADPTVGSKGGDMNLEKVVFGFFVLLAATLNFGFFIGDIADPALHNIYELFAAIVVSLIATVLKFGDRTQIGAVHLATSLVADLQLVAAALTWTYYVHIASDSLSPAATASVVSLSGGALVANVVSVVLLVIETVSYHRR</sequence>
<keyword evidence="4" id="KW-1185">Reference proteome</keyword>
<dbReference type="EMBL" id="BAABGT010000025">
    <property type="protein sequence ID" value="GAA4542377.1"/>
    <property type="molecule type" value="Genomic_DNA"/>
</dbReference>
<gene>
    <name evidence="3" type="ORF">GCM10023175_17630</name>
</gene>
<evidence type="ECO:0000256" key="2">
    <source>
        <dbReference type="SAM" id="Phobius"/>
    </source>
</evidence>
<protein>
    <submittedName>
        <fullName evidence="3">Uncharacterized protein</fullName>
    </submittedName>
</protein>
<keyword evidence="2" id="KW-0812">Transmembrane</keyword>
<evidence type="ECO:0000256" key="1">
    <source>
        <dbReference type="SAM" id="MobiDB-lite"/>
    </source>
</evidence>
<keyword evidence="2" id="KW-1133">Transmembrane helix</keyword>
<evidence type="ECO:0000313" key="3">
    <source>
        <dbReference type="EMBL" id="GAA4542377.1"/>
    </source>
</evidence>
<accession>A0ABP8RNS3</accession>
<feature type="transmembrane region" description="Helical" evidence="2">
    <location>
        <begin position="55"/>
        <end position="74"/>
    </location>
</feature>
<proteinExistence type="predicted"/>
<comment type="caution">
    <text evidence="3">The sequence shown here is derived from an EMBL/GenBank/DDBJ whole genome shotgun (WGS) entry which is preliminary data.</text>
</comment>
<feature type="transmembrane region" description="Helical" evidence="2">
    <location>
        <begin position="145"/>
        <end position="169"/>
    </location>
</feature>
<dbReference type="Pfam" id="PF19931">
    <property type="entry name" value="DUF6394"/>
    <property type="match status" value="1"/>
</dbReference>
<name>A0ABP8RNS3_9PSEU</name>
<feature type="transmembrane region" description="Helical" evidence="2">
    <location>
        <begin position="112"/>
        <end position="133"/>
    </location>
</feature>
<keyword evidence="2" id="KW-0472">Membrane</keyword>